<keyword evidence="1" id="KW-0812">Transmembrane</keyword>
<keyword evidence="4" id="KW-1185">Reference proteome</keyword>
<dbReference type="PANTHER" id="PTHR30632:SF0">
    <property type="entry name" value="SULFATE-BINDING PROTEIN"/>
    <property type="match status" value="1"/>
</dbReference>
<dbReference type="Pfam" id="PF13531">
    <property type="entry name" value="SBP_bac_11"/>
    <property type="match status" value="1"/>
</dbReference>
<evidence type="ECO:0000256" key="1">
    <source>
        <dbReference type="SAM" id="Phobius"/>
    </source>
</evidence>
<dbReference type="EMBL" id="BGOW01000036">
    <property type="protein sequence ID" value="GCB02203.1"/>
    <property type="molecule type" value="Genomic_DNA"/>
</dbReference>
<dbReference type="SUPFAM" id="SSF53850">
    <property type="entry name" value="Periplasmic binding protein-like II"/>
    <property type="match status" value="1"/>
</dbReference>
<protein>
    <submittedName>
        <fullName evidence="3">Putative sulfate-binding protein</fullName>
    </submittedName>
</protein>
<dbReference type="OrthoDB" id="9802127at2"/>
<dbReference type="RefSeq" id="WP_124705949.1">
    <property type="nucleotide sequence ID" value="NZ_BGOW01000036.1"/>
</dbReference>
<keyword evidence="1" id="KW-1133">Transmembrane helix</keyword>
<gene>
    <name evidence="3" type="ORF">SFMTTN_3023</name>
</gene>
<feature type="signal peptide" evidence="2">
    <location>
        <begin position="1"/>
        <end position="25"/>
    </location>
</feature>
<evidence type="ECO:0000313" key="4">
    <source>
        <dbReference type="Proteomes" id="UP000286806"/>
    </source>
</evidence>
<organism evidence="3 4">
    <name type="scientific">Sulfuriferula multivorans</name>
    <dbReference type="NCBI Taxonomy" id="1559896"/>
    <lineage>
        <taxon>Bacteria</taxon>
        <taxon>Pseudomonadati</taxon>
        <taxon>Pseudomonadota</taxon>
        <taxon>Betaproteobacteria</taxon>
        <taxon>Nitrosomonadales</taxon>
        <taxon>Sulfuricellaceae</taxon>
        <taxon>Sulfuriferula</taxon>
    </lineage>
</organism>
<keyword evidence="1" id="KW-0472">Membrane</keyword>
<accession>A0A401JYX1</accession>
<dbReference type="Proteomes" id="UP000286806">
    <property type="component" value="Unassembled WGS sequence"/>
</dbReference>
<feature type="transmembrane region" description="Helical" evidence="1">
    <location>
        <begin position="82"/>
        <end position="101"/>
    </location>
</feature>
<dbReference type="InterPro" id="IPR050682">
    <property type="entry name" value="ModA/WtpA"/>
</dbReference>
<comment type="caution">
    <text evidence="3">The sequence shown here is derived from an EMBL/GenBank/DDBJ whole genome shotgun (WGS) entry which is preliminary data.</text>
</comment>
<dbReference type="AlphaFoldDB" id="A0A401JYX1"/>
<evidence type="ECO:0000313" key="3">
    <source>
        <dbReference type="EMBL" id="GCB02203.1"/>
    </source>
</evidence>
<name>A0A401JYX1_9PROT</name>
<dbReference type="PANTHER" id="PTHR30632">
    <property type="entry name" value="MOLYBDATE-BINDING PERIPLASMIC PROTEIN"/>
    <property type="match status" value="1"/>
</dbReference>
<dbReference type="Gene3D" id="3.40.190.10">
    <property type="entry name" value="Periplasmic binding protein-like II"/>
    <property type="match status" value="2"/>
</dbReference>
<proteinExistence type="predicted"/>
<dbReference type="GO" id="GO:0030973">
    <property type="term" value="F:molybdate ion binding"/>
    <property type="evidence" value="ECO:0007669"/>
    <property type="project" value="TreeGrafter"/>
</dbReference>
<feature type="chain" id="PRO_5019288733" evidence="2">
    <location>
        <begin position="26"/>
        <end position="335"/>
    </location>
</feature>
<keyword evidence="2" id="KW-0732">Signal</keyword>
<sequence>MKSAAKYTLSAALGAALLFALPTYATTTGWGGKVQPPQYKGEIFPPWQHGANAPATVKGLEFTVPEVNVLADFHGNLNNPKLVIFVAGNYYFAMAPLVAAFEQEHPQYKGRIYFETLPPGILLKQMAAGGTITVGNMTWTVKPDVYAAGLKKIKTAIADGILTAPAVPYVTNDLAIMIPKDNPAHITGLADLGKPGVRLSMPNPEWEGVARQIKDSLVKVGGTTLEKSVYEDKVKNGQTILTHIHHRQTPLFMMQGLVDAGVTWKSEAIFQEQVGHPISNIAIPADQNTTAIYASAVVKGAAHPKAGKEWVEFLHSPTALAIFERYGFKAYNAAK</sequence>
<reference evidence="3 4" key="1">
    <citation type="journal article" date="2019" name="Front. Microbiol.">
        <title>Genomes of Neutrophilic Sulfur-Oxidizing Chemolithoautotrophs Representing 9 Proteobacterial Species From 8 Genera.</title>
        <authorList>
            <person name="Watanabe T."/>
            <person name="Kojima H."/>
            <person name="Umezawa K."/>
            <person name="Hori C."/>
            <person name="Takasuka T.E."/>
            <person name="Kato Y."/>
            <person name="Fukui M."/>
        </authorList>
    </citation>
    <scope>NUCLEOTIDE SEQUENCE [LARGE SCALE GENOMIC DNA]</scope>
    <source>
        <strain evidence="3 4">TTN</strain>
    </source>
</reference>
<evidence type="ECO:0000256" key="2">
    <source>
        <dbReference type="SAM" id="SignalP"/>
    </source>
</evidence>
<dbReference type="GO" id="GO:0015689">
    <property type="term" value="P:molybdate ion transport"/>
    <property type="evidence" value="ECO:0007669"/>
    <property type="project" value="TreeGrafter"/>
</dbReference>